<evidence type="ECO:0000256" key="2">
    <source>
        <dbReference type="SAM" id="MobiDB-lite"/>
    </source>
</evidence>
<evidence type="ECO:0000256" key="3">
    <source>
        <dbReference type="SAM" id="SignalP"/>
    </source>
</evidence>
<name>A0A6A6I879_9PLEO</name>
<dbReference type="PANTHER" id="PTHR44051:SF9">
    <property type="entry name" value="GLUTATHIONE S-TRANSFERASE 1"/>
    <property type="match status" value="1"/>
</dbReference>
<dbReference type="Proteomes" id="UP000800094">
    <property type="component" value="Unassembled WGS sequence"/>
</dbReference>
<evidence type="ECO:0000259" key="4">
    <source>
        <dbReference type="PROSITE" id="PS50404"/>
    </source>
</evidence>
<dbReference type="SUPFAM" id="SSF47616">
    <property type="entry name" value="GST C-terminal domain-like"/>
    <property type="match status" value="1"/>
</dbReference>
<proteinExistence type="inferred from homology"/>
<dbReference type="AlphaFoldDB" id="A0A6A6I879"/>
<feature type="compositionally biased region" description="Pro residues" evidence="2">
    <location>
        <begin position="293"/>
        <end position="320"/>
    </location>
</feature>
<feature type="region of interest" description="Disordered" evidence="2">
    <location>
        <begin position="288"/>
        <end position="323"/>
    </location>
</feature>
<feature type="signal peptide" evidence="3">
    <location>
        <begin position="1"/>
        <end position="17"/>
    </location>
</feature>
<dbReference type="PROSITE" id="PS50404">
    <property type="entry name" value="GST_NTER"/>
    <property type="match status" value="1"/>
</dbReference>
<evidence type="ECO:0000313" key="7">
    <source>
        <dbReference type="Proteomes" id="UP000800094"/>
    </source>
</evidence>
<dbReference type="PANTHER" id="PTHR44051">
    <property type="entry name" value="GLUTATHIONE S-TRANSFERASE-RELATED"/>
    <property type="match status" value="1"/>
</dbReference>
<dbReference type="Pfam" id="PF13417">
    <property type="entry name" value="GST_N_3"/>
    <property type="match status" value="1"/>
</dbReference>
<reference evidence="6" key="1">
    <citation type="journal article" date="2020" name="Stud. Mycol.">
        <title>101 Dothideomycetes genomes: a test case for predicting lifestyles and emergence of pathogens.</title>
        <authorList>
            <person name="Haridas S."/>
            <person name="Albert R."/>
            <person name="Binder M."/>
            <person name="Bloem J."/>
            <person name="Labutti K."/>
            <person name="Salamov A."/>
            <person name="Andreopoulos B."/>
            <person name="Baker S."/>
            <person name="Barry K."/>
            <person name="Bills G."/>
            <person name="Bluhm B."/>
            <person name="Cannon C."/>
            <person name="Castanera R."/>
            <person name="Culley D."/>
            <person name="Daum C."/>
            <person name="Ezra D."/>
            <person name="Gonzalez J."/>
            <person name="Henrissat B."/>
            <person name="Kuo A."/>
            <person name="Liang C."/>
            <person name="Lipzen A."/>
            <person name="Lutzoni F."/>
            <person name="Magnuson J."/>
            <person name="Mondo S."/>
            <person name="Nolan M."/>
            <person name="Ohm R."/>
            <person name="Pangilinan J."/>
            <person name="Park H.-J."/>
            <person name="Ramirez L."/>
            <person name="Alfaro M."/>
            <person name="Sun H."/>
            <person name="Tritt A."/>
            <person name="Yoshinaga Y."/>
            <person name="Zwiers L.-H."/>
            <person name="Turgeon B."/>
            <person name="Goodwin S."/>
            <person name="Spatafora J."/>
            <person name="Crous P."/>
            <person name="Grigoriev I."/>
        </authorList>
    </citation>
    <scope>NUCLEOTIDE SEQUENCE</scope>
    <source>
        <strain evidence="6">CBS 122368</strain>
    </source>
</reference>
<dbReference type="SFLD" id="SFLDS00019">
    <property type="entry name" value="Glutathione_Transferase_(cytos"/>
    <property type="match status" value="1"/>
</dbReference>
<dbReference type="PROSITE" id="PS50405">
    <property type="entry name" value="GST_CTER"/>
    <property type="match status" value="1"/>
</dbReference>
<gene>
    <name evidence="6" type="ORF">BU26DRAFT_553185</name>
</gene>
<evidence type="ECO:0008006" key="8">
    <source>
        <dbReference type="Google" id="ProtNLM"/>
    </source>
</evidence>
<dbReference type="Gene3D" id="1.20.1050.10">
    <property type="match status" value="1"/>
</dbReference>
<dbReference type="SFLD" id="SFLDG00358">
    <property type="entry name" value="Main_(cytGST)"/>
    <property type="match status" value="1"/>
</dbReference>
<dbReference type="GeneID" id="54585524"/>
<dbReference type="InterPro" id="IPR004045">
    <property type="entry name" value="Glutathione_S-Trfase_N"/>
</dbReference>
<accession>A0A6A6I879</accession>
<organism evidence="6 7">
    <name type="scientific">Trematosphaeria pertusa</name>
    <dbReference type="NCBI Taxonomy" id="390896"/>
    <lineage>
        <taxon>Eukaryota</taxon>
        <taxon>Fungi</taxon>
        <taxon>Dikarya</taxon>
        <taxon>Ascomycota</taxon>
        <taxon>Pezizomycotina</taxon>
        <taxon>Dothideomycetes</taxon>
        <taxon>Pleosporomycetidae</taxon>
        <taxon>Pleosporales</taxon>
        <taxon>Massarineae</taxon>
        <taxon>Trematosphaeriaceae</taxon>
        <taxon>Trematosphaeria</taxon>
    </lineage>
</organism>
<feature type="domain" description="GST N-terminal" evidence="4">
    <location>
        <begin position="320"/>
        <end position="405"/>
    </location>
</feature>
<dbReference type="SUPFAM" id="SSF52833">
    <property type="entry name" value="Thioredoxin-like"/>
    <property type="match status" value="1"/>
</dbReference>
<dbReference type="SFLD" id="SFLDG01150">
    <property type="entry name" value="Main.1:_Beta-like"/>
    <property type="match status" value="1"/>
</dbReference>
<dbReference type="Gene3D" id="3.40.30.10">
    <property type="entry name" value="Glutaredoxin"/>
    <property type="match status" value="1"/>
</dbReference>
<comment type="similarity">
    <text evidence="1">Belongs to the GST superfamily.</text>
</comment>
<dbReference type="InterPro" id="IPR010987">
    <property type="entry name" value="Glutathione-S-Trfase_C-like"/>
</dbReference>
<dbReference type="EMBL" id="ML987199">
    <property type="protein sequence ID" value="KAF2246288.1"/>
    <property type="molecule type" value="Genomic_DNA"/>
</dbReference>
<keyword evidence="3" id="KW-0732">Signal</keyword>
<dbReference type="InterPro" id="IPR040079">
    <property type="entry name" value="Glutathione_S-Trfase"/>
</dbReference>
<protein>
    <recommendedName>
        <fullName evidence="8">Glutathione S-transferase</fullName>
    </recommendedName>
</protein>
<sequence length="560" mass="61654">MKLSLILAAAAASFSLAAPTGGEVSGILAGPVARSTVPDAAAQSGLVNITGSTDGTAAETLYFELGNLKQNVGRLAGEDMYWHIIGALNDLTIAGAPPTTTIRVKRPCRNNGMADECEEDLKIWIERRNTDSATVEFLIEKLMAGAIQRMTENDKQCYIYRYDDITKTIPLRYCNIANYLSVKIPGGRSMDVHFESSKRGGQFDCMGMLTPVNDWIDQLMPEINREIGRSDIDKNAFCLDRGITVAESIGGLSVHPSTVPPMDRLTNDSPSQRFADIPFHIPRIYKNKTIPQYPNPTPNQPPPSPYPNPSTPNPTQPPKMPTLTLHHLHTSQSERIPFLLEELALPYTLRLYQRAPLLSPPELKAQHPMGASPVLEDTTDPDSPIALAESGAIAQYLIHKYADGRLALPPTHKNFADYLYWFHFANGTLQPALFRRALARGLLAGDETDPRYAANDARVRAAVAHVDNRLSSNAWLAGDEFTAADVMMVWCFTTMRKFEPLHLGAYPAILEWLERCTARPAYRKAMGRCDPELDLESGRSAEGPAVIELFARAMAGGKNV</sequence>
<dbReference type="Pfam" id="PF00043">
    <property type="entry name" value="GST_C"/>
    <property type="match status" value="1"/>
</dbReference>
<evidence type="ECO:0000256" key="1">
    <source>
        <dbReference type="ARBA" id="ARBA00007409"/>
    </source>
</evidence>
<feature type="domain" description="GST C-terminal" evidence="5">
    <location>
        <begin position="411"/>
        <end position="533"/>
    </location>
</feature>
<dbReference type="RefSeq" id="XP_033681292.1">
    <property type="nucleotide sequence ID" value="XM_033832194.1"/>
</dbReference>
<dbReference type="OrthoDB" id="2309723at2759"/>
<evidence type="ECO:0000259" key="5">
    <source>
        <dbReference type="PROSITE" id="PS50405"/>
    </source>
</evidence>
<evidence type="ECO:0000313" key="6">
    <source>
        <dbReference type="EMBL" id="KAF2246288.1"/>
    </source>
</evidence>
<keyword evidence="7" id="KW-1185">Reference proteome</keyword>
<dbReference type="InterPro" id="IPR036249">
    <property type="entry name" value="Thioredoxin-like_sf"/>
</dbReference>
<dbReference type="CDD" id="cd03046">
    <property type="entry name" value="GST_N_GTT1_like"/>
    <property type="match status" value="1"/>
</dbReference>
<feature type="chain" id="PRO_5025370627" description="Glutathione S-transferase" evidence="3">
    <location>
        <begin position="18"/>
        <end position="560"/>
    </location>
</feature>
<dbReference type="InterPro" id="IPR004046">
    <property type="entry name" value="GST_C"/>
</dbReference>
<dbReference type="InterPro" id="IPR036282">
    <property type="entry name" value="Glutathione-S-Trfase_C_sf"/>
</dbReference>